<dbReference type="NCBIfam" id="TIGR02532">
    <property type="entry name" value="IV_pilin_GFxxxE"/>
    <property type="match status" value="1"/>
</dbReference>
<keyword evidence="4" id="KW-0472">Membrane</keyword>
<dbReference type="PANTHER" id="PTHR30093:SF34">
    <property type="entry name" value="PREPILIN PEPTIDASE-DEPENDENT PROTEIN D"/>
    <property type="match status" value="1"/>
</dbReference>
<feature type="transmembrane region" description="Helical" evidence="4">
    <location>
        <begin position="12"/>
        <end position="32"/>
    </location>
</feature>
<keyword evidence="2" id="KW-0488">Methylation</keyword>
<sequence>MRTNKHMKQKGFTLIELMMVVAVIGVLAMVAIPQYQKYVAKAEVAAALSLMTGVKTNVEAYTAEYGAFPAASESSALGVPSVIPQGTIAFEPDASSASGSIRFTFATDSSPKLVGNDFALIRNINGGWTCTASGADSAVESALLPKTCKS</sequence>
<dbReference type="SUPFAM" id="SSF54523">
    <property type="entry name" value="Pili subunits"/>
    <property type="match status" value="1"/>
</dbReference>
<dbReference type="RefSeq" id="WP_128810219.1">
    <property type="nucleotide sequence ID" value="NZ_CP032093.1"/>
</dbReference>
<evidence type="ECO:0000256" key="2">
    <source>
        <dbReference type="ARBA" id="ARBA00022481"/>
    </source>
</evidence>
<proteinExistence type="inferred from homology"/>
<dbReference type="Gene3D" id="3.30.700.10">
    <property type="entry name" value="Glycoprotein, Type 4 Pilin"/>
    <property type="match status" value="1"/>
</dbReference>
<evidence type="ECO:0000313" key="6">
    <source>
        <dbReference type="Proteomes" id="UP000262832"/>
    </source>
</evidence>
<keyword evidence="4" id="KW-1133">Transmembrane helix</keyword>
<keyword evidence="6" id="KW-1185">Reference proteome</keyword>
<evidence type="ECO:0000256" key="4">
    <source>
        <dbReference type="SAM" id="Phobius"/>
    </source>
</evidence>
<dbReference type="PANTHER" id="PTHR30093">
    <property type="entry name" value="GENERAL SECRETION PATHWAY PROTEIN G"/>
    <property type="match status" value="1"/>
</dbReference>
<reference evidence="5 6" key="1">
    <citation type="submission" date="2018-08" db="EMBL/GenBank/DDBJ databases">
        <title>Genomic taxonomy of the Vibrionaceae family.</title>
        <authorList>
            <person name="Gomez-Gil B."/>
            <person name="Tanaka M."/>
            <person name="Sawabe T."/>
            <person name="Enciso-Ibarra K."/>
        </authorList>
    </citation>
    <scope>NUCLEOTIDE SEQUENCE [LARGE SCALE GENOMIC DNA]</scope>
    <source>
        <strain evidence="5 6">CAIM 1831</strain>
    </source>
</reference>
<gene>
    <name evidence="5" type="ORF">D1115_03035</name>
</gene>
<keyword evidence="4" id="KW-0812">Transmembrane</keyword>
<protein>
    <submittedName>
        <fullName evidence="5">Pilin</fullName>
    </submittedName>
</protein>
<dbReference type="Pfam" id="PF07963">
    <property type="entry name" value="N_methyl"/>
    <property type="match status" value="1"/>
</dbReference>
<dbReference type="InterPro" id="IPR045584">
    <property type="entry name" value="Pilin-like"/>
</dbReference>
<organism evidence="5 6">
    <name type="scientific">Vibrio alfacsensis</name>
    <dbReference type="NCBI Taxonomy" id="1074311"/>
    <lineage>
        <taxon>Bacteria</taxon>
        <taxon>Pseudomonadati</taxon>
        <taxon>Pseudomonadota</taxon>
        <taxon>Gammaproteobacteria</taxon>
        <taxon>Vibrionales</taxon>
        <taxon>Vibrionaceae</taxon>
        <taxon>Vibrio</taxon>
    </lineage>
</organism>
<evidence type="ECO:0000256" key="3">
    <source>
        <dbReference type="RuleBase" id="RU000389"/>
    </source>
</evidence>
<evidence type="ECO:0000256" key="1">
    <source>
        <dbReference type="ARBA" id="ARBA00005233"/>
    </source>
</evidence>
<dbReference type="EMBL" id="CP032093">
    <property type="protein sequence ID" value="AXY00357.1"/>
    <property type="molecule type" value="Genomic_DNA"/>
</dbReference>
<keyword evidence="3" id="KW-0281">Fimbrium</keyword>
<comment type="similarity">
    <text evidence="1 3">Belongs to the N-Me-Phe pilin family.</text>
</comment>
<dbReference type="PROSITE" id="PS00409">
    <property type="entry name" value="PROKAR_NTER_METHYL"/>
    <property type="match status" value="1"/>
</dbReference>
<dbReference type="InterPro" id="IPR001082">
    <property type="entry name" value="Pilin"/>
</dbReference>
<accession>A0ABM6YRS2</accession>
<dbReference type="Proteomes" id="UP000262832">
    <property type="component" value="Chromosome I"/>
</dbReference>
<dbReference type="InterPro" id="IPR012902">
    <property type="entry name" value="N_methyl_site"/>
</dbReference>
<evidence type="ECO:0000313" key="5">
    <source>
        <dbReference type="EMBL" id="AXY00357.1"/>
    </source>
</evidence>
<name>A0ABM6YRS2_9VIBR</name>
<dbReference type="Pfam" id="PF00114">
    <property type="entry name" value="Pilin"/>
    <property type="match status" value="1"/>
</dbReference>